<dbReference type="InterPro" id="IPR011006">
    <property type="entry name" value="CheY-like_superfamily"/>
</dbReference>
<dbReference type="Gene3D" id="3.30.565.10">
    <property type="entry name" value="Histidine kinase-like ATPase, C-terminal domain"/>
    <property type="match status" value="1"/>
</dbReference>
<proteinExistence type="predicted"/>
<dbReference type="SUPFAM" id="SSF55874">
    <property type="entry name" value="ATPase domain of HSP90 chaperone/DNA topoisomerase II/histidine kinase"/>
    <property type="match status" value="1"/>
</dbReference>
<dbReference type="Gene3D" id="3.40.50.2300">
    <property type="match status" value="1"/>
</dbReference>
<dbReference type="EC" id="2.7.13.3" evidence="2"/>
<gene>
    <name evidence="10" type="ORF">FNF29_01546</name>
</gene>
<dbReference type="Proteomes" id="UP000323011">
    <property type="component" value="Unassembled WGS sequence"/>
</dbReference>
<name>A0A5A8CSI4_CAFRO</name>
<evidence type="ECO:0000259" key="9">
    <source>
        <dbReference type="PROSITE" id="PS50110"/>
    </source>
</evidence>
<evidence type="ECO:0000256" key="6">
    <source>
        <dbReference type="SAM" id="MobiDB-lite"/>
    </source>
</evidence>
<dbReference type="SUPFAM" id="SSF52172">
    <property type="entry name" value="CheY-like"/>
    <property type="match status" value="1"/>
</dbReference>
<dbReference type="Pfam" id="PF02518">
    <property type="entry name" value="HATPase_c"/>
    <property type="match status" value="1"/>
</dbReference>
<feature type="domain" description="Histidine kinase" evidence="8">
    <location>
        <begin position="577"/>
        <end position="804"/>
    </location>
</feature>
<feature type="region of interest" description="Disordered" evidence="6">
    <location>
        <begin position="1007"/>
        <end position="1054"/>
    </location>
</feature>
<dbReference type="InterPro" id="IPR036890">
    <property type="entry name" value="HATPase_C_sf"/>
</dbReference>
<feature type="modified residue" description="4-aspartylphosphate" evidence="5">
    <location>
        <position position="1063"/>
    </location>
</feature>
<dbReference type="GO" id="GO:0004673">
    <property type="term" value="F:protein histidine kinase activity"/>
    <property type="evidence" value="ECO:0007669"/>
    <property type="project" value="UniProtKB-EC"/>
</dbReference>
<dbReference type="AlphaFoldDB" id="A0A5A8CSI4"/>
<dbReference type="EMBL" id="VLTN01000006">
    <property type="protein sequence ID" value="KAA0155629.1"/>
    <property type="molecule type" value="Genomic_DNA"/>
</dbReference>
<sequence length="1156" mass="118179">MASTSLMPANRSMFSLPAAGSRDPIRHLPPGWQVSSLSPSKSSQEQEAAPKPERPTCRCEALWATGLFSAWVVASFGAAKPLVELVNPEVGRYLNSHALQASLAEAGVDSPVAFLTYLGGAAMTSIATLATAVIVALVATLWGAFGRRQREGATVIFFACMLAGLYQILQFSFSTPTPLSRMALFTGNCVMVTAGAKASAAAGVLMLSMVVHVPSRDSDEVPAFLSGWWLGFYRVAEVWGPAVWMLLAALDTVSIAFDWNSTPLASARNVAELLVLLVLMAGGLVGDLAALPMCFRPAKRGKAEAEDPSCCKGVPGSCLLRGTRAVIFGGAMTVVMLPIVFVGYHLDASVPCSPELLGVGVAPANATWPAGTTDLPGGMALAHATAATTANMWYASATATGAAAVLFVVTTHLISDAIDESNAAESKALLGDLHVSLEAAKRHLDDLLLFEKVTSKQGGGESGGAGGGAFGWDGFGPPTLRRQTSAFRGACQAEGIHIAVTASGGRMDVAGTLAGWPLVPRGTSSVTGASAGAAGPGPGRSSSTGSDRGRARAATPDLTMREPVAHRADEAAAGWEVYANWQRLDAIVQNAVSNSVKHAPGGRRGRIAVSVSLVDASVLDGRRPVACPPEAAGQRRPSVVAAAGRLALSAVAQDGAAVGGAVVGGRADDKLHHGVAAPPRAGRAHVQTAAGAASRHPASTVWRRSAFTSHAAPAPAVEPIEAKVLVIEVLDNGKGIPAEMLRPGRLFRPFQQLRMGDSALRMTSSGLGLSIVKSVVVDQMGGDVGLASREGEGTLFFARVPVWARRCGGDGEGGGGCDERDGNTAQVDSGSGAQDSADGVLTGDSAGRIATMTSSTAFFDAPSAAVVGLSSDAEATTPSHARAAIAMTPPEAPGPGPRSGLAASTDVTGSKSLLAKRVRGRQSGGAAVTPGSQSREDRQGRRERRLAKRSGERRAGNDGAPPLPLAWVVDDERVNRTLMARVIRKWGFEVLEFGDGAELVEAVEGVLAGPPPGESPAGGRAGCADSADAASGPALPSPPPPSPSTSSLPRSGGRRWPAFVTLDAQMPRMGGSDAMAALAAIRSRLESAGATADAAGLAGVRVIGVTGQAVEEDRDRLSAMGACCVLTKPVAPRELARVVAAEVASVSLPATAFGHL</sequence>
<comment type="caution">
    <text evidence="10">The sequence shown here is derived from an EMBL/GenBank/DDBJ whole genome shotgun (WGS) entry which is preliminary data.</text>
</comment>
<evidence type="ECO:0000313" key="10">
    <source>
        <dbReference type="EMBL" id="KAA0155629.1"/>
    </source>
</evidence>
<feature type="region of interest" description="Disordered" evidence="6">
    <location>
        <begin position="525"/>
        <end position="555"/>
    </location>
</feature>
<dbReference type="InterPro" id="IPR001789">
    <property type="entry name" value="Sig_transdc_resp-reg_receiver"/>
</dbReference>
<keyword evidence="5" id="KW-0597">Phosphoprotein</keyword>
<feature type="domain" description="Response regulatory" evidence="9">
    <location>
        <begin position="965"/>
        <end position="1143"/>
    </location>
</feature>
<dbReference type="SMART" id="SM00387">
    <property type="entry name" value="HATPase_c"/>
    <property type="match status" value="1"/>
</dbReference>
<evidence type="ECO:0000256" key="2">
    <source>
        <dbReference type="ARBA" id="ARBA00012438"/>
    </source>
</evidence>
<feature type="compositionally biased region" description="Low complexity" evidence="6">
    <location>
        <begin position="525"/>
        <end position="546"/>
    </location>
</feature>
<comment type="catalytic activity">
    <reaction evidence="1">
        <text>ATP + protein L-histidine = ADP + protein N-phospho-L-histidine.</text>
        <dbReference type="EC" id="2.7.13.3"/>
    </reaction>
</comment>
<evidence type="ECO:0000313" key="11">
    <source>
        <dbReference type="Proteomes" id="UP000323011"/>
    </source>
</evidence>
<feature type="region of interest" description="Disordered" evidence="6">
    <location>
        <begin position="810"/>
        <end position="840"/>
    </location>
</feature>
<feature type="transmembrane region" description="Helical" evidence="7">
    <location>
        <begin position="154"/>
        <end position="173"/>
    </location>
</feature>
<keyword evidence="7" id="KW-0812">Transmembrane</keyword>
<dbReference type="PANTHER" id="PTHR43047">
    <property type="entry name" value="TWO-COMPONENT HISTIDINE PROTEIN KINASE"/>
    <property type="match status" value="1"/>
</dbReference>
<dbReference type="PRINTS" id="PR00344">
    <property type="entry name" value="BCTRLSENSOR"/>
</dbReference>
<keyword evidence="7" id="KW-1133">Transmembrane helix</keyword>
<keyword evidence="3" id="KW-0808">Transferase</keyword>
<evidence type="ECO:0000256" key="4">
    <source>
        <dbReference type="ARBA" id="ARBA00022777"/>
    </source>
</evidence>
<accession>A0A5A8CSI4</accession>
<dbReference type="SMART" id="SM00448">
    <property type="entry name" value="REC"/>
    <property type="match status" value="1"/>
</dbReference>
<feature type="region of interest" description="Disordered" evidence="6">
    <location>
        <begin position="17"/>
        <end position="55"/>
    </location>
</feature>
<evidence type="ECO:0000259" key="8">
    <source>
        <dbReference type="PROSITE" id="PS50109"/>
    </source>
</evidence>
<keyword evidence="11" id="KW-1185">Reference proteome</keyword>
<feature type="transmembrane region" description="Helical" evidence="7">
    <location>
        <begin position="232"/>
        <end position="250"/>
    </location>
</feature>
<dbReference type="InterPro" id="IPR005467">
    <property type="entry name" value="His_kinase_dom"/>
</dbReference>
<dbReference type="GO" id="GO:0000160">
    <property type="term" value="P:phosphorelay signal transduction system"/>
    <property type="evidence" value="ECO:0007669"/>
    <property type="project" value="InterPro"/>
</dbReference>
<reference evidence="10 11" key="1">
    <citation type="submission" date="2019-07" db="EMBL/GenBank/DDBJ databases">
        <title>Genomes of Cafeteria roenbergensis.</title>
        <authorList>
            <person name="Fischer M.G."/>
            <person name="Hackl T."/>
            <person name="Roman M."/>
        </authorList>
    </citation>
    <scope>NUCLEOTIDE SEQUENCE [LARGE SCALE GENOMIC DNA]</scope>
    <source>
        <strain evidence="10 11">BVI</strain>
    </source>
</reference>
<feature type="transmembrane region" description="Helical" evidence="7">
    <location>
        <begin position="185"/>
        <end position="211"/>
    </location>
</feature>
<dbReference type="InterPro" id="IPR004358">
    <property type="entry name" value="Sig_transdc_His_kin-like_C"/>
</dbReference>
<feature type="region of interest" description="Disordered" evidence="6">
    <location>
        <begin position="886"/>
        <end position="965"/>
    </location>
</feature>
<evidence type="ECO:0000256" key="5">
    <source>
        <dbReference type="PROSITE-ProRule" id="PRU00169"/>
    </source>
</evidence>
<feature type="transmembrane region" description="Helical" evidence="7">
    <location>
        <begin position="325"/>
        <end position="346"/>
    </location>
</feature>
<feature type="transmembrane region" description="Helical" evidence="7">
    <location>
        <begin position="117"/>
        <end position="142"/>
    </location>
</feature>
<dbReference type="PROSITE" id="PS50110">
    <property type="entry name" value="RESPONSE_REGULATORY"/>
    <property type="match status" value="1"/>
</dbReference>
<feature type="compositionally biased region" description="Polar residues" evidence="6">
    <location>
        <begin position="823"/>
        <end position="834"/>
    </location>
</feature>
<keyword evidence="7" id="KW-0472">Membrane</keyword>
<feature type="compositionally biased region" description="Low complexity" evidence="6">
    <location>
        <begin position="1044"/>
        <end position="1054"/>
    </location>
</feature>
<keyword evidence="4" id="KW-0418">Kinase</keyword>
<evidence type="ECO:0000256" key="1">
    <source>
        <dbReference type="ARBA" id="ARBA00000085"/>
    </source>
</evidence>
<organism evidence="10 11">
    <name type="scientific">Cafeteria roenbergensis</name>
    <name type="common">Marine flagellate</name>
    <dbReference type="NCBI Taxonomy" id="33653"/>
    <lineage>
        <taxon>Eukaryota</taxon>
        <taxon>Sar</taxon>
        <taxon>Stramenopiles</taxon>
        <taxon>Bigyra</taxon>
        <taxon>Opalozoa</taxon>
        <taxon>Bicosoecida</taxon>
        <taxon>Cafeteriaceae</taxon>
        <taxon>Cafeteria</taxon>
    </lineage>
</organism>
<dbReference type="PROSITE" id="PS50109">
    <property type="entry name" value="HIS_KIN"/>
    <property type="match status" value="1"/>
</dbReference>
<evidence type="ECO:0000256" key="3">
    <source>
        <dbReference type="ARBA" id="ARBA00022679"/>
    </source>
</evidence>
<dbReference type="InterPro" id="IPR003594">
    <property type="entry name" value="HATPase_dom"/>
</dbReference>
<protein>
    <recommendedName>
        <fullName evidence="2">histidine kinase</fullName>
        <ecNumber evidence="2">2.7.13.3</ecNumber>
    </recommendedName>
</protein>
<feature type="compositionally biased region" description="Low complexity" evidence="6">
    <location>
        <begin position="1015"/>
        <end position="1034"/>
    </location>
</feature>
<feature type="transmembrane region" description="Helical" evidence="7">
    <location>
        <begin position="270"/>
        <end position="291"/>
    </location>
</feature>
<evidence type="ECO:0000256" key="7">
    <source>
        <dbReference type="SAM" id="Phobius"/>
    </source>
</evidence>